<proteinExistence type="predicted"/>
<accession>A0ACC6UZR8</accession>
<name>A0ACC6UZR8_9CREN</name>
<sequence>MARERVEAYFKQLSDVLARRAKRITVDWRHDEALGQIQLDDDMFVFVVVSWAGDEYYIEYMIGDENAVIQSRHIGLLDEAVAIVKEAHELARKMKIVE</sequence>
<comment type="caution">
    <text evidence="1">The sequence shown here is derived from an EMBL/GenBank/DDBJ whole genome shotgun (WGS) entry which is preliminary data.</text>
</comment>
<dbReference type="EMBL" id="JZWT02000007">
    <property type="protein sequence ID" value="MFB6490302.1"/>
    <property type="molecule type" value="Genomic_DNA"/>
</dbReference>
<reference evidence="1" key="1">
    <citation type="submission" date="2024-07" db="EMBL/GenBank/DDBJ databases">
        <title>Metagenome and Metagenome-Assembled Genomes of Archaea from a hot spring from the geothermal field of Los Azufres, Mexico.</title>
        <authorList>
            <person name="Marin-Paredes R."/>
            <person name="Martinez-Romero E."/>
            <person name="Servin-Garciduenas L.E."/>
        </authorList>
    </citation>
    <scope>NUCLEOTIDE SEQUENCE</scope>
</reference>
<gene>
    <name evidence="1" type="ORF">TU35_003485</name>
</gene>
<dbReference type="Proteomes" id="UP000033636">
    <property type="component" value="Unassembled WGS sequence"/>
</dbReference>
<evidence type="ECO:0000313" key="2">
    <source>
        <dbReference type="Proteomes" id="UP000033636"/>
    </source>
</evidence>
<protein>
    <submittedName>
        <fullName evidence="1">Uncharacterized protein</fullName>
    </submittedName>
</protein>
<organism evidence="1 2">
    <name type="scientific">Thermoproteus sp. AZ2</name>
    <dbReference type="NCBI Taxonomy" id="1609232"/>
    <lineage>
        <taxon>Archaea</taxon>
        <taxon>Thermoproteota</taxon>
        <taxon>Thermoprotei</taxon>
        <taxon>Thermoproteales</taxon>
        <taxon>Thermoproteaceae</taxon>
        <taxon>Thermoproteus</taxon>
    </lineage>
</organism>
<evidence type="ECO:0000313" key="1">
    <source>
        <dbReference type="EMBL" id="MFB6490302.1"/>
    </source>
</evidence>